<proteinExistence type="predicted"/>
<accession>I0FC14</accession>
<dbReference type="EMBL" id="CP003426">
    <property type="protein sequence ID" value="AFI31020.1"/>
    <property type="molecule type" value="Genomic_DNA"/>
</dbReference>
<reference evidence="1 2" key="1">
    <citation type="journal article" date="2012" name="J. Bacteriol.">
        <title>Complete Genome Sequence of Borrelia crocidurae.</title>
        <authorList>
            <person name="Elbir H."/>
            <person name="Gimenez G."/>
            <person name="Robert C."/>
            <person name="Bergstrom S."/>
            <person name="Cutler S."/>
            <person name="Raoult D."/>
            <person name="Drancourt M."/>
        </authorList>
    </citation>
    <scope>NUCLEOTIDE SEQUENCE [LARGE SCALE GENOMIC DNA]</scope>
    <source>
        <strain evidence="1 2">Achema</strain>
    </source>
</reference>
<name>I0FC14_BORCA</name>
<reference evidence="2" key="2">
    <citation type="submission" date="2012-03" db="EMBL/GenBank/DDBJ databases">
        <title>Complete genome sequence of Borrelia crocidurae.</title>
        <authorList>
            <person name="Elbir H."/>
            <person name="Gimenez G."/>
            <person name="Robert C."/>
            <person name="Raoult D."/>
            <person name="Drancourt M."/>
        </authorList>
    </citation>
    <scope>NUCLEOTIDE SEQUENCE [LARGE SCALE GENOMIC DNA]</scope>
    <source>
        <strain evidence="2">Achema</strain>
    </source>
</reference>
<protein>
    <submittedName>
        <fullName evidence="1">Uncharacterized protein</fullName>
    </submittedName>
</protein>
<dbReference type="Proteomes" id="UP000005212">
    <property type="component" value="Chromosome"/>
</dbReference>
<organism evidence="1 2">
    <name type="scientific">Borrelia crocidurae (strain Achema)</name>
    <dbReference type="NCBI Taxonomy" id="1155096"/>
    <lineage>
        <taxon>Bacteria</taxon>
        <taxon>Pseudomonadati</taxon>
        <taxon>Spirochaetota</taxon>
        <taxon>Spirochaetia</taxon>
        <taxon>Spirochaetales</taxon>
        <taxon>Borreliaceae</taxon>
        <taxon>Borrelia</taxon>
    </lineage>
</organism>
<sequence>MGNQSELTNFNNKLILPKTIIKIFPKIIINNYLNKKYKQYINIIKFINQSKKSTNKNLYSKKKQKNYMTLSILNCINFKTINNIKKQWSINIRIILRGILIIKCKCHIVKSIMRENQTIITKHHPPYKNKIVCFLIIMLVKLHQA</sequence>
<evidence type="ECO:0000313" key="2">
    <source>
        <dbReference type="Proteomes" id="UP000005212"/>
    </source>
</evidence>
<dbReference type="PATRIC" id="fig|1155096.3.peg.251"/>
<dbReference type="HOGENOM" id="CLU_1783154_0_0_12"/>
<dbReference type="KEGG" id="bcw:Q7M_241"/>
<evidence type="ECO:0000313" key="1">
    <source>
        <dbReference type="EMBL" id="AFI31020.1"/>
    </source>
</evidence>
<dbReference type="RefSeq" id="WP_014696121.1">
    <property type="nucleotide sequence ID" value="NC_017808.1"/>
</dbReference>
<dbReference type="AlphaFoldDB" id="I0FC14"/>
<gene>
    <name evidence="1" type="ordered locus">Q7M_241</name>
</gene>